<reference evidence="2" key="2">
    <citation type="submission" date="2020-09" db="EMBL/GenBank/DDBJ databases">
        <authorList>
            <person name="Sun Q."/>
            <person name="Zhou Y."/>
        </authorList>
    </citation>
    <scope>NUCLEOTIDE SEQUENCE</scope>
    <source>
        <strain evidence="2">CGMCC 4.5737</strain>
    </source>
</reference>
<dbReference type="AlphaFoldDB" id="A0A8J3CDT3"/>
<dbReference type="Proteomes" id="UP000637578">
    <property type="component" value="Unassembled WGS sequence"/>
</dbReference>
<dbReference type="InterPro" id="IPR009339">
    <property type="entry name" value="DUF998"/>
</dbReference>
<keyword evidence="1" id="KW-0812">Transmembrane</keyword>
<proteinExistence type="predicted"/>
<name>A0A8J3CDT3_9PSEU</name>
<accession>A0A8J3CDT3</accession>
<feature type="transmembrane region" description="Helical" evidence="1">
    <location>
        <begin position="174"/>
        <end position="195"/>
    </location>
</feature>
<comment type="caution">
    <text evidence="2">The sequence shown here is derived from an EMBL/GenBank/DDBJ whole genome shotgun (WGS) entry which is preliminary data.</text>
</comment>
<keyword evidence="1" id="KW-1133">Transmembrane helix</keyword>
<keyword evidence="1" id="KW-0472">Membrane</keyword>
<feature type="transmembrane region" description="Helical" evidence="1">
    <location>
        <begin position="147"/>
        <end position="168"/>
    </location>
</feature>
<evidence type="ECO:0008006" key="4">
    <source>
        <dbReference type="Google" id="ProtNLM"/>
    </source>
</evidence>
<gene>
    <name evidence="2" type="ORF">GCM10012275_39000</name>
</gene>
<evidence type="ECO:0000313" key="3">
    <source>
        <dbReference type="Proteomes" id="UP000637578"/>
    </source>
</evidence>
<sequence length="204" mass="21666">MLVIAAVVYSVWLVEPFLPARLSALTSYVSEYGARDQPYRWFFRSTDIAAGLLFLLASIPLSRVLPPGWPWRALMIGLPLYGLSTIAVAVFPMDCATSVNAACRSAEQAGELSAAHYAHTVFSVSAFIGSALAALAAERMTQGKASLLFRIVLVLLIVTGVLSVLLYSQPGAGLAQRIQLLVVAVALLTGATLLLRADRSGSSV</sequence>
<feature type="transmembrane region" description="Helical" evidence="1">
    <location>
        <begin position="48"/>
        <end position="66"/>
    </location>
</feature>
<dbReference type="Pfam" id="PF06197">
    <property type="entry name" value="DUF998"/>
    <property type="match status" value="1"/>
</dbReference>
<organism evidence="2 3">
    <name type="scientific">Longimycelium tulufanense</name>
    <dbReference type="NCBI Taxonomy" id="907463"/>
    <lineage>
        <taxon>Bacteria</taxon>
        <taxon>Bacillati</taxon>
        <taxon>Actinomycetota</taxon>
        <taxon>Actinomycetes</taxon>
        <taxon>Pseudonocardiales</taxon>
        <taxon>Pseudonocardiaceae</taxon>
        <taxon>Longimycelium</taxon>
    </lineage>
</organism>
<feature type="transmembrane region" description="Helical" evidence="1">
    <location>
        <begin position="73"/>
        <end position="91"/>
    </location>
</feature>
<evidence type="ECO:0000256" key="1">
    <source>
        <dbReference type="SAM" id="Phobius"/>
    </source>
</evidence>
<evidence type="ECO:0000313" key="2">
    <source>
        <dbReference type="EMBL" id="GGM64593.1"/>
    </source>
</evidence>
<protein>
    <recommendedName>
        <fullName evidence="4">DUF998 domain-containing protein</fullName>
    </recommendedName>
</protein>
<reference evidence="2" key="1">
    <citation type="journal article" date="2014" name="Int. J. Syst. Evol. Microbiol.">
        <title>Complete genome sequence of Corynebacterium casei LMG S-19264T (=DSM 44701T), isolated from a smear-ripened cheese.</title>
        <authorList>
            <consortium name="US DOE Joint Genome Institute (JGI-PGF)"/>
            <person name="Walter F."/>
            <person name="Albersmeier A."/>
            <person name="Kalinowski J."/>
            <person name="Ruckert C."/>
        </authorList>
    </citation>
    <scope>NUCLEOTIDE SEQUENCE</scope>
    <source>
        <strain evidence="2">CGMCC 4.5737</strain>
    </source>
</reference>
<dbReference type="EMBL" id="BMMK01000018">
    <property type="protein sequence ID" value="GGM64593.1"/>
    <property type="molecule type" value="Genomic_DNA"/>
</dbReference>
<feature type="transmembrane region" description="Helical" evidence="1">
    <location>
        <begin position="114"/>
        <end position="135"/>
    </location>
</feature>
<keyword evidence="3" id="KW-1185">Reference proteome</keyword>